<reference evidence="2" key="1">
    <citation type="submission" date="2018-05" db="EMBL/GenBank/DDBJ databases">
        <authorList>
            <person name="Lanie J.A."/>
            <person name="Ng W.-L."/>
            <person name="Kazmierczak K.M."/>
            <person name="Andrzejewski T.M."/>
            <person name="Davidsen T.M."/>
            <person name="Wayne K.J."/>
            <person name="Tettelin H."/>
            <person name="Glass J.I."/>
            <person name="Rusch D."/>
            <person name="Podicherti R."/>
            <person name="Tsui H.-C.T."/>
            <person name="Winkler M.E."/>
        </authorList>
    </citation>
    <scope>NUCLEOTIDE SEQUENCE</scope>
</reference>
<proteinExistence type="predicted"/>
<evidence type="ECO:0000313" key="2">
    <source>
        <dbReference type="EMBL" id="SVB87297.1"/>
    </source>
</evidence>
<organism evidence="2">
    <name type="scientific">marine metagenome</name>
    <dbReference type="NCBI Taxonomy" id="408172"/>
    <lineage>
        <taxon>unclassified sequences</taxon>
        <taxon>metagenomes</taxon>
        <taxon>ecological metagenomes</taxon>
    </lineage>
</organism>
<dbReference type="AlphaFoldDB" id="A0A382HK48"/>
<accession>A0A382HK48</accession>
<protein>
    <recommendedName>
        <fullName evidence="3">4Fe4S-binding SPASM domain-containing protein</fullName>
    </recommendedName>
</protein>
<gene>
    <name evidence="2" type="ORF">METZ01_LOCUS240151</name>
</gene>
<sequence>DHITLADKPHFELWGGEPFLYWKTLKPLVEKLHEKFPVATFSVITNGSLFTDEIIDWIVKYDVRISISHDGPGQPTRGPDPFDDPEKKKMIMKLINKRANTKNADGEMESKLSFNSMVHKHNDSRGDIAKWFLNKVGMIMIGEGGTVDAYDEGGKNMSWSTPEEHIGYRKKAINEIISYKTRAFNIQQQKIDNFLMSLHSQRPASMLNQKCGMDEPNTIAMDLNGNVTTCQNVTASSSNTAGVSHKIGNIAGGDEELANIKINAGTHWSDRKDCAECPVLQVCQGSCLFLAPDSDYWDISCNNAFSDNVVWLAAALYQLTQGKLLYRIEGPQNNLSEDRINIFGFESLENANSN</sequence>
<dbReference type="InterPro" id="IPR023867">
    <property type="entry name" value="Sulphatase_maturase_rSAM"/>
</dbReference>
<evidence type="ECO:0008006" key="3">
    <source>
        <dbReference type="Google" id="ProtNLM"/>
    </source>
</evidence>
<dbReference type="PANTHER" id="PTHR43273:SF3">
    <property type="entry name" value="ANAEROBIC SULFATASE-MATURATING ENZYME HOMOLOG ASLB-RELATED"/>
    <property type="match status" value="1"/>
</dbReference>
<dbReference type="PANTHER" id="PTHR43273">
    <property type="entry name" value="ANAEROBIC SULFATASE-MATURATING ENZYME HOMOLOG ASLB-RELATED"/>
    <property type="match status" value="1"/>
</dbReference>
<feature type="non-terminal residue" evidence="2">
    <location>
        <position position="1"/>
    </location>
</feature>
<dbReference type="InterPro" id="IPR023885">
    <property type="entry name" value="4Fe4S-binding_SPASM_dom"/>
</dbReference>
<dbReference type="NCBIfam" id="TIGR04085">
    <property type="entry name" value="rSAM_more_4Fe4S"/>
    <property type="match status" value="1"/>
</dbReference>
<comment type="cofactor">
    <cofactor evidence="1">
        <name>[4Fe-4S] cluster</name>
        <dbReference type="ChEBI" id="CHEBI:49883"/>
    </cofactor>
</comment>
<dbReference type="Gene3D" id="3.20.20.70">
    <property type="entry name" value="Aldolase class I"/>
    <property type="match status" value="1"/>
</dbReference>
<dbReference type="CDD" id="cd01335">
    <property type="entry name" value="Radical_SAM"/>
    <property type="match status" value="1"/>
</dbReference>
<dbReference type="EMBL" id="UINC01061576">
    <property type="protein sequence ID" value="SVB87297.1"/>
    <property type="molecule type" value="Genomic_DNA"/>
</dbReference>
<dbReference type="SUPFAM" id="SSF102114">
    <property type="entry name" value="Radical SAM enzymes"/>
    <property type="match status" value="1"/>
</dbReference>
<dbReference type="InterPro" id="IPR058240">
    <property type="entry name" value="rSAM_sf"/>
</dbReference>
<dbReference type="InterPro" id="IPR013785">
    <property type="entry name" value="Aldolase_TIM"/>
</dbReference>
<evidence type="ECO:0000256" key="1">
    <source>
        <dbReference type="ARBA" id="ARBA00001966"/>
    </source>
</evidence>
<dbReference type="GO" id="GO:0016491">
    <property type="term" value="F:oxidoreductase activity"/>
    <property type="evidence" value="ECO:0007669"/>
    <property type="project" value="InterPro"/>
</dbReference>
<name>A0A382HK48_9ZZZZ</name>